<name>E3KNA7_PUCGT</name>
<feature type="compositionally biased region" description="Polar residues" evidence="1">
    <location>
        <begin position="195"/>
        <end position="206"/>
    </location>
</feature>
<proteinExistence type="predicted"/>
<dbReference type="VEuPathDB" id="FungiDB:PGTG_11072"/>
<dbReference type="RefSeq" id="XP_003330162.2">
    <property type="nucleotide sequence ID" value="XM_003330114.2"/>
</dbReference>
<reference evidence="3" key="2">
    <citation type="journal article" date="2011" name="Proc. Natl. Acad. Sci. U.S.A.">
        <title>Obligate biotrophy features unraveled by the genomic analysis of rust fungi.</title>
        <authorList>
            <person name="Duplessis S."/>
            <person name="Cuomo C.A."/>
            <person name="Lin Y.-C."/>
            <person name="Aerts A."/>
            <person name="Tisserant E."/>
            <person name="Veneault-Fourrey C."/>
            <person name="Joly D.L."/>
            <person name="Hacquard S."/>
            <person name="Amselem J."/>
            <person name="Cantarel B.L."/>
            <person name="Chiu R."/>
            <person name="Coutinho P.M."/>
            <person name="Feau N."/>
            <person name="Field M."/>
            <person name="Frey P."/>
            <person name="Gelhaye E."/>
            <person name="Goldberg J."/>
            <person name="Grabherr M.G."/>
            <person name="Kodira C.D."/>
            <person name="Kohler A."/>
            <person name="Kuees U."/>
            <person name="Lindquist E.A."/>
            <person name="Lucas S.M."/>
            <person name="Mago R."/>
            <person name="Mauceli E."/>
            <person name="Morin E."/>
            <person name="Murat C."/>
            <person name="Pangilinan J.L."/>
            <person name="Park R."/>
            <person name="Pearson M."/>
            <person name="Quesneville H."/>
            <person name="Rouhier N."/>
            <person name="Sakthikumar S."/>
            <person name="Salamov A.A."/>
            <person name="Schmutz J."/>
            <person name="Selles B."/>
            <person name="Shapiro H."/>
            <person name="Tanguay P."/>
            <person name="Tuskan G.A."/>
            <person name="Henrissat B."/>
            <person name="Van de Peer Y."/>
            <person name="Rouze P."/>
            <person name="Ellis J.G."/>
            <person name="Dodds P.N."/>
            <person name="Schein J.E."/>
            <person name="Zhong S."/>
            <person name="Hamelin R.C."/>
            <person name="Grigoriev I.V."/>
            <person name="Szabo L.J."/>
            <person name="Martin F."/>
        </authorList>
    </citation>
    <scope>NUCLEOTIDE SEQUENCE [LARGE SCALE GENOMIC DNA]</scope>
    <source>
        <strain evidence="3">CRL 75-36-700-3 / race SCCL</strain>
    </source>
</reference>
<dbReference type="GeneID" id="10544309"/>
<dbReference type="HOGENOM" id="CLU_446277_0_0_1"/>
<protein>
    <submittedName>
        <fullName evidence="2">Uncharacterized protein</fullName>
    </submittedName>
</protein>
<gene>
    <name evidence="2" type="ORF">PGTG_11072</name>
</gene>
<dbReference type="KEGG" id="pgr:PGTG_11072"/>
<accession>E3KNA7</accession>
<dbReference type="PANTHER" id="PTHR33069">
    <property type="entry name" value="CHROMOSOME 7, WHOLE GENOME SHOTGUN SEQUENCE-RELATED"/>
    <property type="match status" value="1"/>
</dbReference>
<organism evidence="2 3">
    <name type="scientific">Puccinia graminis f. sp. tritici (strain CRL 75-36-700-3 / race SCCL)</name>
    <name type="common">Black stem rust fungus</name>
    <dbReference type="NCBI Taxonomy" id="418459"/>
    <lineage>
        <taxon>Eukaryota</taxon>
        <taxon>Fungi</taxon>
        <taxon>Dikarya</taxon>
        <taxon>Basidiomycota</taxon>
        <taxon>Pucciniomycotina</taxon>
        <taxon>Pucciniomycetes</taxon>
        <taxon>Pucciniales</taxon>
        <taxon>Pucciniaceae</taxon>
        <taxon>Puccinia</taxon>
    </lineage>
</organism>
<evidence type="ECO:0000256" key="1">
    <source>
        <dbReference type="SAM" id="MobiDB-lite"/>
    </source>
</evidence>
<dbReference type="PANTHER" id="PTHR33069:SF3">
    <property type="entry name" value="DYNEIN HEAVY CHAIN TAIL DOMAIN-CONTAINING PROTEIN"/>
    <property type="match status" value="1"/>
</dbReference>
<dbReference type="InParanoid" id="E3KNA7"/>
<feature type="region of interest" description="Disordered" evidence="1">
    <location>
        <begin position="175"/>
        <end position="231"/>
    </location>
</feature>
<evidence type="ECO:0000313" key="2">
    <source>
        <dbReference type="EMBL" id="EFP85743.2"/>
    </source>
</evidence>
<sequence length="612" mass="68231">MSTSLDMADPDPSKYPRPNFREAMEITSQLGQMVEQIKSSYDNIALIAPEAPKDKDHHCGLLKGFRIDTLLNILRRFIGDDLRWVFDYFRYSISTWLTVEDYESNEFHHRKLIAKKTKCFKVLDFLAQWSKISDFGIAQNEWQLSVDRFDKYLDNLIVRVTPAILFEEETGDVDEARSHASSSSGSGDERAGDSLSSTSEGDTPETSADSSLAELEDSESEDDGHLPRRPSPVNSLRPDIFKLAQLAVPLLKLGRIFFYKLLPTPTTKPRFTTSTRLSSDEMSPLMREVVSVGRYLWQLGQELAGAYDGASLYHDSTQKYLDTVLYHFEFSVELLSLHVIPLPAQTADHLKVVTRVLSGMVLAFRKRLLAGKQGKTLRRLQGMALDGFGSGPRMQAPEWREIGFRGSRSVLGDPQTPTGSPPLPSTRVAHTRVRDGLNVILMLIELAAGTDGLGKPLKQISWRALQSWLEPKKPTIARLELNTTYESLAWRRDGKRAGVSCSSPFTRLVSTLCPCVGEGKDYGSSASIVRAIARWTCLISPTVPPPGYTCLASAGSLGPVPDDHAGCGVGQGRRAQNTVLGKHGIVEERKEFRMQFAKMDEYKLHKSKNMKM</sequence>
<dbReference type="OrthoDB" id="2512616at2759"/>
<dbReference type="Proteomes" id="UP000008783">
    <property type="component" value="Unassembled WGS sequence"/>
</dbReference>
<keyword evidence="3" id="KW-1185">Reference proteome</keyword>
<dbReference type="EMBL" id="DS178296">
    <property type="protein sequence ID" value="EFP85743.2"/>
    <property type="molecule type" value="Genomic_DNA"/>
</dbReference>
<reference key="1">
    <citation type="submission" date="2007-01" db="EMBL/GenBank/DDBJ databases">
        <title>The Genome Sequence of Puccinia graminis f. sp. tritici Strain CRL 75-36-700-3.</title>
        <authorList>
            <consortium name="The Broad Institute Genome Sequencing Platform"/>
            <person name="Birren B."/>
            <person name="Lander E."/>
            <person name="Galagan J."/>
            <person name="Nusbaum C."/>
            <person name="Devon K."/>
            <person name="Cuomo C."/>
            <person name="Jaffe D."/>
            <person name="Butler J."/>
            <person name="Alvarez P."/>
            <person name="Gnerre S."/>
            <person name="Grabherr M."/>
            <person name="Mauceli E."/>
            <person name="Brockman W."/>
            <person name="Young S."/>
            <person name="LaButti K."/>
            <person name="Sykes S."/>
            <person name="DeCaprio D."/>
            <person name="Crawford M."/>
            <person name="Koehrsen M."/>
            <person name="Engels R."/>
            <person name="Montgomery P."/>
            <person name="Pearson M."/>
            <person name="Howarth C."/>
            <person name="Larson L."/>
            <person name="White J."/>
            <person name="Zeng Q."/>
            <person name="Kodira C."/>
            <person name="Yandava C."/>
            <person name="Alvarado L."/>
            <person name="O'Leary S."/>
            <person name="Szabo L."/>
            <person name="Dean R."/>
            <person name="Schein J."/>
        </authorList>
    </citation>
    <scope>NUCLEOTIDE SEQUENCE</scope>
    <source>
        <strain>CRL 75-36-700-3</strain>
    </source>
</reference>
<evidence type="ECO:0000313" key="3">
    <source>
        <dbReference type="Proteomes" id="UP000008783"/>
    </source>
</evidence>
<dbReference type="AlphaFoldDB" id="E3KNA7"/>